<evidence type="ECO:0000313" key="5">
    <source>
        <dbReference type="Proteomes" id="UP000285060"/>
    </source>
</evidence>
<proteinExistence type="predicted"/>
<reference evidence="3" key="1">
    <citation type="submission" date="2013-12" db="EMBL/GenBank/DDBJ databases">
        <title>The Genome Sequence of Aphanomyces invadans NJM9701.</title>
        <authorList>
            <consortium name="The Broad Institute Genomics Platform"/>
            <person name="Russ C."/>
            <person name="Tyler B."/>
            <person name="van West P."/>
            <person name="Dieguez-Uribeondo J."/>
            <person name="Young S.K."/>
            <person name="Zeng Q."/>
            <person name="Gargeya S."/>
            <person name="Fitzgerald M."/>
            <person name="Abouelleil A."/>
            <person name="Alvarado L."/>
            <person name="Chapman S.B."/>
            <person name="Gainer-Dewar J."/>
            <person name="Goldberg J."/>
            <person name="Griggs A."/>
            <person name="Gujja S."/>
            <person name="Hansen M."/>
            <person name="Howarth C."/>
            <person name="Imamovic A."/>
            <person name="Ireland A."/>
            <person name="Larimer J."/>
            <person name="McCowan C."/>
            <person name="Murphy C."/>
            <person name="Pearson M."/>
            <person name="Poon T.W."/>
            <person name="Priest M."/>
            <person name="Roberts A."/>
            <person name="Saif S."/>
            <person name="Shea T."/>
            <person name="Sykes S."/>
            <person name="Wortman J."/>
            <person name="Nusbaum C."/>
            <person name="Birren B."/>
        </authorList>
    </citation>
    <scope>NUCLEOTIDE SEQUENCE [LARGE SCALE GENOMIC DNA]</scope>
    <source>
        <strain evidence="3">NJM9701</strain>
    </source>
</reference>
<feature type="signal peptide" evidence="2">
    <location>
        <begin position="1"/>
        <end position="23"/>
    </location>
</feature>
<organism evidence="3">
    <name type="scientific">Aphanomyces invadans</name>
    <dbReference type="NCBI Taxonomy" id="157072"/>
    <lineage>
        <taxon>Eukaryota</taxon>
        <taxon>Sar</taxon>
        <taxon>Stramenopiles</taxon>
        <taxon>Oomycota</taxon>
        <taxon>Saprolegniomycetes</taxon>
        <taxon>Saprolegniales</taxon>
        <taxon>Verrucalvaceae</taxon>
        <taxon>Aphanomyces</taxon>
    </lineage>
</organism>
<keyword evidence="2" id="KW-0732">Signal</keyword>
<evidence type="ECO:0000256" key="2">
    <source>
        <dbReference type="SAM" id="SignalP"/>
    </source>
</evidence>
<evidence type="ECO:0000256" key="1">
    <source>
        <dbReference type="SAM" id="Phobius"/>
    </source>
</evidence>
<sequence>MIGRLAAIFLVLLLSFPAQEARANSPAVYRWDPSTQRHESVFSYSNRVHEVWASQDPRQRKWFLAISNAVESKKTHVKVVERKHSYPVLATIISLVVLLTTIFLIIKYSD</sequence>
<gene>
    <name evidence="4" type="ORF">DYB32_005199</name>
    <name evidence="3" type="ORF">H310_07148</name>
</gene>
<protein>
    <submittedName>
        <fullName evidence="3">Uncharacterized protein</fullName>
    </submittedName>
</protein>
<keyword evidence="1" id="KW-0472">Membrane</keyword>
<feature type="transmembrane region" description="Helical" evidence="1">
    <location>
        <begin position="86"/>
        <end position="106"/>
    </location>
</feature>
<evidence type="ECO:0000313" key="3">
    <source>
        <dbReference type="EMBL" id="ETW00564.1"/>
    </source>
</evidence>
<dbReference type="EMBL" id="QUSY01000449">
    <property type="protein sequence ID" value="RHY29370.1"/>
    <property type="molecule type" value="Genomic_DNA"/>
</dbReference>
<evidence type="ECO:0000313" key="4">
    <source>
        <dbReference type="EMBL" id="RHY29370.1"/>
    </source>
</evidence>
<dbReference type="AlphaFoldDB" id="A0A024U2T8"/>
<keyword evidence="1" id="KW-0812">Transmembrane</keyword>
<dbReference type="Proteomes" id="UP000285060">
    <property type="component" value="Unassembled WGS sequence"/>
</dbReference>
<accession>A0A024U2T8</accession>
<dbReference type="VEuPathDB" id="FungiDB:H310_07148"/>
<keyword evidence="5" id="KW-1185">Reference proteome</keyword>
<dbReference type="EMBL" id="KI913964">
    <property type="protein sequence ID" value="ETW00564.1"/>
    <property type="molecule type" value="Genomic_DNA"/>
</dbReference>
<dbReference type="GeneID" id="20084198"/>
<dbReference type="OrthoDB" id="70796at2759"/>
<feature type="chain" id="PRO_5038206436" evidence="2">
    <location>
        <begin position="24"/>
        <end position="110"/>
    </location>
</feature>
<reference evidence="4 5" key="2">
    <citation type="submission" date="2018-08" db="EMBL/GenBank/DDBJ databases">
        <title>Aphanomyces genome sequencing and annotation.</title>
        <authorList>
            <person name="Minardi D."/>
            <person name="Oidtmann B."/>
            <person name="Van Der Giezen M."/>
            <person name="Studholme D.J."/>
        </authorList>
    </citation>
    <scope>NUCLEOTIDE SEQUENCE [LARGE SCALE GENOMIC DNA]</scope>
    <source>
        <strain evidence="4 5">NJM0002</strain>
    </source>
</reference>
<keyword evidence="1" id="KW-1133">Transmembrane helix</keyword>
<dbReference type="RefSeq" id="XP_008870699.1">
    <property type="nucleotide sequence ID" value="XM_008872477.1"/>
</dbReference>
<name>A0A024U2T8_9STRA</name>